<evidence type="ECO:0000256" key="3">
    <source>
        <dbReference type="ARBA" id="ARBA00022670"/>
    </source>
</evidence>
<dbReference type="KEGG" id="pacr:FXN63_13255"/>
<dbReference type="GO" id="GO:0008236">
    <property type="term" value="F:serine-type peptidase activity"/>
    <property type="evidence" value="ECO:0007669"/>
    <property type="project" value="UniProtKB-KW"/>
</dbReference>
<dbReference type="CDD" id="cd07025">
    <property type="entry name" value="Peptidase_S66"/>
    <property type="match status" value="1"/>
</dbReference>
<evidence type="ECO:0000256" key="2">
    <source>
        <dbReference type="ARBA" id="ARBA00022645"/>
    </source>
</evidence>
<accession>A0A5C0AWC6</accession>
<evidence type="ECO:0000256" key="6">
    <source>
        <dbReference type="SAM" id="MobiDB-lite"/>
    </source>
</evidence>
<feature type="compositionally biased region" description="Basic and acidic residues" evidence="6">
    <location>
        <begin position="14"/>
        <end position="40"/>
    </location>
</feature>
<dbReference type="InterPro" id="IPR027478">
    <property type="entry name" value="LdcA_N"/>
</dbReference>
<evidence type="ECO:0000313" key="10">
    <source>
        <dbReference type="Proteomes" id="UP000325161"/>
    </source>
</evidence>
<dbReference type="InterPro" id="IPR003507">
    <property type="entry name" value="S66_fam"/>
</dbReference>
<protein>
    <submittedName>
        <fullName evidence="9">LD-carboxypeptidase</fullName>
    </submittedName>
</protein>
<evidence type="ECO:0000259" key="8">
    <source>
        <dbReference type="Pfam" id="PF17676"/>
    </source>
</evidence>
<keyword evidence="4" id="KW-0378">Hydrolase</keyword>
<dbReference type="Pfam" id="PF02016">
    <property type="entry name" value="Peptidase_S66"/>
    <property type="match status" value="1"/>
</dbReference>
<feature type="domain" description="LD-carboxypeptidase C-terminal" evidence="8">
    <location>
        <begin position="231"/>
        <end position="346"/>
    </location>
</feature>
<keyword evidence="2 9" id="KW-0121">Carboxypeptidase</keyword>
<dbReference type="Gene3D" id="3.40.50.10740">
    <property type="entry name" value="Class I glutamine amidotransferase-like"/>
    <property type="match status" value="1"/>
</dbReference>
<proteinExistence type="inferred from homology"/>
<dbReference type="GO" id="GO:0004180">
    <property type="term" value="F:carboxypeptidase activity"/>
    <property type="evidence" value="ECO:0007669"/>
    <property type="project" value="UniProtKB-KW"/>
</dbReference>
<sequence length="364" mass="39127">MAKKKAPSAADVTPAHDHQHDHSHDHAHDHGHAHQHDHVHGDACGCGSNGDFELAHDGAYDGSPLPRKKMGIYMVSPSGAVDPEAIAKARVTLAEQGFKVSVDRAALLRNQRFAGTDAQRLAGLHRAATQKHEIVMATRGGYGLSRLLPQIDWKLLADSGKKFVGYSDFTALQLGLLAKTGAVSYAGPCAAGDFGGKKIDDLTSEIFAEVMHGELELLSFDTQDADPVDCRGILWGGNLAMVTALLGTPYMPKIKGGILFLEDVNEHPYSIERMFAQLLQAGVLAKQKAIVLGSFTEYRLTANDAGYDLKEAIAWLRRESGVPVITGLPFGHTPFKVTLPVGAKVGLATEDGVAHLVIDEHHHH</sequence>
<dbReference type="SUPFAM" id="SSF141986">
    <property type="entry name" value="LD-carboxypeptidase A C-terminal domain-like"/>
    <property type="match status" value="1"/>
</dbReference>
<gene>
    <name evidence="9" type="ORF">FXN63_13255</name>
</gene>
<keyword evidence="5" id="KW-0720">Serine protease</keyword>
<dbReference type="InterPro" id="IPR040921">
    <property type="entry name" value="Peptidase_S66C"/>
</dbReference>
<dbReference type="InterPro" id="IPR029062">
    <property type="entry name" value="Class_I_gatase-like"/>
</dbReference>
<dbReference type="InterPro" id="IPR027461">
    <property type="entry name" value="Carboxypeptidase_A_C_sf"/>
</dbReference>
<evidence type="ECO:0000313" key="9">
    <source>
        <dbReference type="EMBL" id="QEI06689.1"/>
    </source>
</evidence>
<dbReference type="AlphaFoldDB" id="A0A5C0AWC6"/>
<dbReference type="OrthoDB" id="9807329at2"/>
<comment type="similarity">
    <text evidence="1">Belongs to the peptidase S66 family.</text>
</comment>
<dbReference type="PANTHER" id="PTHR30237:SF2">
    <property type="entry name" value="MUREIN TETRAPEPTIDE CARBOXYPEPTIDASE"/>
    <property type="match status" value="1"/>
</dbReference>
<dbReference type="PANTHER" id="PTHR30237">
    <property type="entry name" value="MURAMOYLTETRAPEPTIDE CARBOXYPEPTIDASE"/>
    <property type="match status" value="1"/>
</dbReference>
<feature type="region of interest" description="Disordered" evidence="6">
    <location>
        <begin position="1"/>
        <end position="40"/>
    </location>
</feature>
<name>A0A5C0AWC6_9BURK</name>
<dbReference type="RefSeq" id="WP_148815538.1">
    <property type="nucleotide sequence ID" value="NZ_CP043046.1"/>
</dbReference>
<dbReference type="GO" id="GO:0006508">
    <property type="term" value="P:proteolysis"/>
    <property type="evidence" value="ECO:0007669"/>
    <property type="project" value="UniProtKB-KW"/>
</dbReference>
<evidence type="ECO:0000256" key="5">
    <source>
        <dbReference type="ARBA" id="ARBA00022825"/>
    </source>
</evidence>
<keyword evidence="10" id="KW-1185">Reference proteome</keyword>
<dbReference type="Gene3D" id="3.50.30.60">
    <property type="entry name" value="LD-carboxypeptidase A C-terminal domain-like"/>
    <property type="match status" value="1"/>
</dbReference>
<dbReference type="InterPro" id="IPR040449">
    <property type="entry name" value="Peptidase_S66_N"/>
</dbReference>
<dbReference type="Pfam" id="PF17676">
    <property type="entry name" value="Peptidase_S66C"/>
    <property type="match status" value="1"/>
</dbReference>
<evidence type="ECO:0000259" key="7">
    <source>
        <dbReference type="Pfam" id="PF02016"/>
    </source>
</evidence>
<dbReference type="SUPFAM" id="SSF52317">
    <property type="entry name" value="Class I glutamine amidotransferase-like"/>
    <property type="match status" value="1"/>
</dbReference>
<dbReference type="EMBL" id="CP043046">
    <property type="protein sequence ID" value="QEI06689.1"/>
    <property type="molecule type" value="Genomic_DNA"/>
</dbReference>
<keyword evidence="3" id="KW-0645">Protease</keyword>
<evidence type="ECO:0000256" key="4">
    <source>
        <dbReference type="ARBA" id="ARBA00022801"/>
    </source>
</evidence>
<organism evidence="9 10">
    <name type="scientific">Pigmentiphaga aceris</name>
    <dbReference type="NCBI Taxonomy" id="1940612"/>
    <lineage>
        <taxon>Bacteria</taxon>
        <taxon>Pseudomonadati</taxon>
        <taxon>Pseudomonadota</taxon>
        <taxon>Betaproteobacteria</taxon>
        <taxon>Burkholderiales</taxon>
        <taxon>Alcaligenaceae</taxon>
        <taxon>Pigmentiphaga</taxon>
    </lineage>
</organism>
<reference evidence="9 10" key="1">
    <citation type="submission" date="2019-08" db="EMBL/GenBank/DDBJ databases">
        <title>Amphibian skin-associated Pigmentiphaga: genome sequence and occurrence across geography and hosts.</title>
        <authorList>
            <person name="Bletz M.C."/>
            <person name="Bunk B."/>
            <person name="Sproeer C."/>
            <person name="Biwer P."/>
            <person name="Reiter S."/>
            <person name="Rabemananjara F.C.E."/>
            <person name="Schulz S."/>
            <person name="Overmann J."/>
            <person name="Vences M."/>
        </authorList>
    </citation>
    <scope>NUCLEOTIDE SEQUENCE [LARGE SCALE GENOMIC DNA]</scope>
    <source>
        <strain evidence="9 10">Mada1488</strain>
    </source>
</reference>
<feature type="domain" description="LD-carboxypeptidase N-terminal" evidence="7">
    <location>
        <begin position="72"/>
        <end position="187"/>
    </location>
</feature>
<evidence type="ECO:0000256" key="1">
    <source>
        <dbReference type="ARBA" id="ARBA00010233"/>
    </source>
</evidence>
<dbReference type="Proteomes" id="UP000325161">
    <property type="component" value="Chromosome"/>
</dbReference>